<evidence type="ECO:0000256" key="5">
    <source>
        <dbReference type="ARBA" id="ARBA00025782"/>
    </source>
</evidence>
<proteinExistence type="inferred from homology"/>
<dbReference type="FunCoup" id="A0A7N2LAD7">
    <property type="interactions" value="754"/>
</dbReference>
<keyword evidence="10" id="KW-1185">Reference proteome</keyword>
<dbReference type="RefSeq" id="XP_030961057.1">
    <property type="nucleotide sequence ID" value="XM_031105197.1"/>
</dbReference>
<dbReference type="InterPro" id="IPR036249">
    <property type="entry name" value="Thioredoxin-like_sf"/>
</dbReference>
<dbReference type="AlphaFoldDB" id="A0A7N2LAD7"/>
<evidence type="ECO:0000256" key="6">
    <source>
        <dbReference type="ARBA" id="ARBA00047388"/>
    </source>
</evidence>
<name>A0A7N2LAD7_QUELO</name>
<dbReference type="InterPro" id="IPR012336">
    <property type="entry name" value="Thioredoxin-like_fold"/>
</dbReference>
<comment type="catalytic activity">
    <reaction evidence="7">
        <text>[protein]-dithiol + NADP(+) = [protein]-disulfide + NADPH + H(+)</text>
        <dbReference type="Rhea" id="RHEA:18753"/>
        <dbReference type="Rhea" id="RHEA-COMP:10593"/>
        <dbReference type="Rhea" id="RHEA-COMP:10594"/>
        <dbReference type="ChEBI" id="CHEBI:15378"/>
        <dbReference type="ChEBI" id="CHEBI:29950"/>
        <dbReference type="ChEBI" id="CHEBI:50058"/>
        <dbReference type="ChEBI" id="CHEBI:57783"/>
        <dbReference type="ChEBI" id="CHEBI:58349"/>
        <dbReference type="EC" id="1.8.1.8"/>
    </reaction>
</comment>
<dbReference type="OMA" id="WSYRCDE"/>
<gene>
    <name evidence="9" type="primary">LOC115982571</name>
</gene>
<feature type="domain" description="Thioredoxin" evidence="8">
    <location>
        <begin position="330"/>
        <end position="493"/>
    </location>
</feature>
<dbReference type="EnsemblPlants" id="QL03p059876:mrna">
    <property type="protein sequence ID" value="QL03p059876:mrna"/>
    <property type="gene ID" value="QL03p059876"/>
</dbReference>
<dbReference type="Gene3D" id="3.40.30.10">
    <property type="entry name" value="Glutaredoxin"/>
    <property type="match status" value="3"/>
</dbReference>
<dbReference type="InterPro" id="IPR004146">
    <property type="entry name" value="DC1"/>
</dbReference>
<dbReference type="CDD" id="cd03009">
    <property type="entry name" value="TryX_like_TryX_NRX"/>
    <property type="match status" value="2"/>
</dbReference>
<dbReference type="EC" id="1.8.1.8" evidence="1"/>
<organism evidence="9 10">
    <name type="scientific">Quercus lobata</name>
    <name type="common">Valley oak</name>
    <dbReference type="NCBI Taxonomy" id="97700"/>
    <lineage>
        <taxon>Eukaryota</taxon>
        <taxon>Viridiplantae</taxon>
        <taxon>Streptophyta</taxon>
        <taxon>Embryophyta</taxon>
        <taxon>Tracheophyta</taxon>
        <taxon>Spermatophyta</taxon>
        <taxon>Magnoliopsida</taxon>
        <taxon>eudicotyledons</taxon>
        <taxon>Gunneridae</taxon>
        <taxon>Pentapetalae</taxon>
        <taxon>rosids</taxon>
        <taxon>fabids</taxon>
        <taxon>Fagales</taxon>
        <taxon>Fagaceae</taxon>
        <taxon>Quercus</taxon>
    </lineage>
</organism>
<feature type="domain" description="Thioredoxin" evidence="8">
    <location>
        <begin position="12"/>
        <end position="170"/>
    </location>
</feature>
<keyword evidence="3" id="KW-0560">Oxidoreductase</keyword>
<comment type="similarity">
    <text evidence="5">Belongs to the nucleoredoxin family.</text>
</comment>
<dbReference type="OrthoDB" id="409136at2759"/>
<dbReference type="PANTHER" id="PTHR13871">
    <property type="entry name" value="THIOREDOXIN"/>
    <property type="match status" value="1"/>
</dbReference>
<dbReference type="Proteomes" id="UP000594261">
    <property type="component" value="Chromosome 3"/>
</dbReference>
<dbReference type="InterPro" id="IPR017937">
    <property type="entry name" value="Thioredoxin_CS"/>
</dbReference>
<dbReference type="InterPro" id="IPR013766">
    <property type="entry name" value="Thioredoxin_domain"/>
</dbReference>
<evidence type="ECO:0000256" key="2">
    <source>
        <dbReference type="ARBA" id="ARBA00022737"/>
    </source>
</evidence>
<dbReference type="SUPFAM" id="SSF52833">
    <property type="entry name" value="Thioredoxin-like"/>
    <property type="match status" value="3"/>
</dbReference>
<dbReference type="Pfam" id="PF03107">
    <property type="entry name" value="C1_2"/>
    <property type="match status" value="1"/>
</dbReference>
<evidence type="ECO:0000256" key="4">
    <source>
        <dbReference type="ARBA" id="ARBA00023027"/>
    </source>
</evidence>
<keyword evidence="2" id="KW-0677">Repeat</keyword>
<accession>A0A7N2LAD7</accession>
<dbReference type="KEGG" id="qlo:115982571"/>
<dbReference type="Pfam" id="PF13905">
    <property type="entry name" value="Thioredoxin_8"/>
    <property type="match status" value="3"/>
</dbReference>
<evidence type="ECO:0000256" key="1">
    <source>
        <dbReference type="ARBA" id="ARBA00012612"/>
    </source>
</evidence>
<dbReference type="PANTHER" id="PTHR13871:SF96">
    <property type="entry name" value="THIOREDOXIN DOMAIN-CONTAINING PROTEIN"/>
    <property type="match status" value="1"/>
</dbReference>
<protein>
    <recommendedName>
        <fullName evidence="1">protein-disulfide reductase</fullName>
        <ecNumber evidence="1">1.8.1.8</ecNumber>
    </recommendedName>
</protein>
<sequence length="580" mass="65505">MADGGEENVTETVINDEAHDFSSLLSSSERDFLVRNTGDQVKIETLKGKKLALYFSASWCGPCRRFTPTLIEVYNELCSKGDFEVIFVSGDEDEESFKGYFSKMPWLAIPFSDSETRDRLDELFKVRGIPHCVILDEEGKVVSDNGVEIIREYGIEAYPFTQQKIKDLKDQEEAARKNQSLRSILVSSSRDFVISSDGKKVPVSELEGKTVGLYFSLFSYKACDVFTPKLDEVYEKLKAKGENFEIVLIPLEEDEESFNQGFKSLHWFALPVKDKSCQKLARYFELAALPTLVIIGPDGKTLQSNVAEAIDEHGVLAYPFTPERFTELAEVEKAKQEAQTLESILVSGDQDFVIGKDGVKIPVTDLVGKNILLYFSAHWCPPCRAFLPKLMDAYHKIKAKDDAFEVIFISSDRDQASFDEFFSGMPWLALPFGDPRKASLSRTFKVRGIPLLVAIGPSGKTVTIEARDIIMIHGADAYPFTDERLKEIEAQIEEMAKGWPEKLKHKLHEEHELVLARRRVYNCDGCDEKGQVWSYYCDKCDFDLHPKCALKEDKGANDDSKGEENPHEGWNCDGETCVKV</sequence>
<dbReference type="InterPro" id="IPR046349">
    <property type="entry name" value="C1-like_sf"/>
</dbReference>
<evidence type="ECO:0000313" key="9">
    <source>
        <dbReference type="EnsemblPlants" id="QL03p059876:mrna"/>
    </source>
</evidence>
<dbReference type="InterPro" id="IPR045870">
    <property type="entry name" value="TryX_NRX_thioredoxin_dom"/>
</dbReference>
<dbReference type="InParanoid" id="A0A7N2LAD7"/>
<keyword evidence="4" id="KW-0520">NAD</keyword>
<dbReference type="PROSITE" id="PS00194">
    <property type="entry name" value="THIOREDOXIN_1"/>
    <property type="match status" value="1"/>
</dbReference>
<comment type="catalytic activity">
    <reaction evidence="6">
        <text>[protein]-dithiol + NAD(+) = [protein]-disulfide + NADH + H(+)</text>
        <dbReference type="Rhea" id="RHEA:18749"/>
        <dbReference type="Rhea" id="RHEA-COMP:10593"/>
        <dbReference type="Rhea" id="RHEA-COMP:10594"/>
        <dbReference type="ChEBI" id="CHEBI:15378"/>
        <dbReference type="ChEBI" id="CHEBI:29950"/>
        <dbReference type="ChEBI" id="CHEBI:50058"/>
        <dbReference type="ChEBI" id="CHEBI:57540"/>
        <dbReference type="ChEBI" id="CHEBI:57945"/>
        <dbReference type="EC" id="1.8.1.8"/>
    </reaction>
</comment>
<evidence type="ECO:0000256" key="7">
    <source>
        <dbReference type="ARBA" id="ARBA00047804"/>
    </source>
</evidence>
<reference evidence="9" key="2">
    <citation type="submission" date="2021-01" db="UniProtKB">
        <authorList>
            <consortium name="EnsemblPlants"/>
        </authorList>
    </citation>
    <scope>IDENTIFICATION</scope>
</reference>
<dbReference type="GO" id="GO:0004791">
    <property type="term" value="F:thioredoxin-disulfide reductase (NADPH) activity"/>
    <property type="evidence" value="ECO:0007669"/>
    <property type="project" value="InterPro"/>
</dbReference>
<dbReference type="InterPro" id="IPR052259">
    <property type="entry name" value="Nucleoredoxin-like"/>
</dbReference>
<evidence type="ECO:0000313" key="10">
    <source>
        <dbReference type="Proteomes" id="UP000594261"/>
    </source>
</evidence>
<evidence type="ECO:0000259" key="8">
    <source>
        <dbReference type="PROSITE" id="PS51352"/>
    </source>
</evidence>
<dbReference type="Gramene" id="QL03p059876:mrna">
    <property type="protein sequence ID" value="QL03p059876:mrna"/>
    <property type="gene ID" value="QL03p059876"/>
</dbReference>
<dbReference type="GeneID" id="115982571"/>
<dbReference type="EMBL" id="LRBV02000003">
    <property type="status" value="NOT_ANNOTATED_CDS"/>
    <property type="molecule type" value="Genomic_DNA"/>
</dbReference>
<dbReference type="SUPFAM" id="SSF57889">
    <property type="entry name" value="Cysteine-rich domain"/>
    <property type="match status" value="1"/>
</dbReference>
<evidence type="ECO:0000256" key="3">
    <source>
        <dbReference type="ARBA" id="ARBA00023002"/>
    </source>
</evidence>
<dbReference type="PROSITE" id="PS51352">
    <property type="entry name" value="THIOREDOXIN_2"/>
    <property type="match status" value="2"/>
</dbReference>
<reference evidence="9 10" key="1">
    <citation type="journal article" date="2016" name="G3 (Bethesda)">
        <title>First Draft Assembly and Annotation of the Genome of a California Endemic Oak Quercus lobata Nee (Fagaceae).</title>
        <authorList>
            <person name="Sork V.L."/>
            <person name="Fitz-Gibbon S.T."/>
            <person name="Puiu D."/>
            <person name="Crepeau M."/>
            <person name="Gugger P.F."/>
            <person name="Sherman R."/>
            <person name="Stevens K."/>
            <person name="Langley C.H."/>
            <person name="Pellegrini M."/>
            <person name="Salzberg S.L."/>
        </authorList>
    </citation>
    <scope>NUCLEOTIDE SEQUENCE [LARGE SCALE GENOMIC DNA]</scope>
    <source>
        <strain evidence="9 10">cv. SW786</strain>
    </source>
</reference>